<protein>
    <submittedName>
        <fullName evidence="1">Uncharacterized protein</fullName>
    </submittedName>
</protein>
<dbReference type="Proteomes" id="UP001164250">
    <property type="component" value="Chromosome 11"/>
</dbReference>
<proteinExistence type="predicted"/>
<keyword evidence="2" id="KW-1185">Reference proteome</keyword>
<name>A0ACC1AB49_9ROSI</name>
<reference evidence="2" key="1">
    <citation type="journal article" date="2023" name="G3 (Bethesda)">
        <title>Genome assembly and association tests identify interacting loci associated with vigor, precocity, and sex in interspecific pistachio rootstocks.</title>
        <authorList>
            <person name="Palmer W."/>
            <person name="Jacygrad E."/>
            <person name="Sagayaradj S."/>
            <person name="Cavanaugh K."/>
            <person name="Han R."/>
            <person name="Bertier L."/>
            <person name="Beede B."/>
            <person name="Kafkas S."/>
            <person name="Golino D."/>
            <person name="Preece J."/>
            <person name="Michelmore R."/>
        </authorList>
    </citation>
    <scope>NUCLEOTIDE SEQUENCE [LARGE SCALE GENOMIC DNA]</scope>
</reference>
<comment type="caution">
    <text evidence="1">The sequence shown here is derived from an EMBL/GenBank/DDBJ whole genome shotgun (WGS) entry which is preliminary data.</text>
</comment>
<sequence length="310" mass="35031">MVQLNDHMKLSASLQLIGRCIVSFIFVVLTQFAISLVPRFFSDSPFFIQLTLSALVLLVVVGIGGWSRRILRVYASAPAFVFLNILFIWGSYVAVIRRAVSNLMDALFNGQIAVIVIGLCRILSSDPGRVTHESLCSDRLVESSGFGVEPGNKNSPSLRRVRYCKSCKAHIKGFDHHCPAFGNCIGQNNYVLFIALLLGFLTAEASYLVCSVQFVRKSQKFDRNWLEVGHAFPFLAAEINLVGNLAISTMLFSVLQILWQGVFLTWHLYCVCFNIKTDEWINWKKYPEFQLVQSEPGEYDYRIILAYGYQ</sequence>
<gene>
    <name evidence="1" type="ORF">Patl1_30898</name>
</gene>
<organism evidence="1 2">
    <name type="scientific">Pistacia atlantica</name>
    <dbReference type="NCBI Taxonomy" id="434234"/>
    <lineage>
        <taxon>Eukaryota</taxon>
        <taxon>Viridiplantae</taxon>
        <taxon>Streptophyta</taxon>
        <taxon>Embryophyta</taxon>
        <taxon>Tracheophyta</taxon>
        <taxon>Spermatophyta</taxon>
        <taxon>Magnoliopsida</taxon>
        <taxon>eudicotyledons</taxon>
        <taxon>Gunneridae</taxon>
        <taxon>Pentapetalae</taxon>
        <taxon>rosids</taxon>
        <taxon>malvids</taxon>
        <taxon>Sapindales</taxon>
        <taxon>Anacardiaceae</taxon>
        <taxon>Pistacia</taxon>
    </lineage>
</organism>
<dbReference type="EMBL" id="CM047907">
    <property type="protein sequence ID" value="KAJ0084027.1"/>
    <property type="molecule type" value="Genomic_DNA"/>
</dbReference>
<evidence type="ECO:0000313" key="1">
    <source>
        <dbReference type="EMBL" id="KAJ0084027.1"/>
    </source>
</evidence>
<evidence type="ECO:0000313" key="2">
    <source>
        <dbReference type="Proteomes" id="UP001164250"/>
    </source>
</evidence>
<accession>A0ACC1AB49</accession>